<protein>
    <recommendedName>
        <fullName evidence="4">TIL domain-containing protein</fullName>
    </recommendedName>
</protein>
<keyword evidence="1" id="KW-0646">Protease inhibitor</keyword>
<feature type="domain" description="TIL" evidence="4">
    <location>
        <begin position="92"/>
        <end position="155"/>
    </location>
</feature>
<keyword evidence="3" id="KW-0732">Signal</keyword>
<dbReference type="OrthoDB" id="6236007at2759"/>
<dbReference type="SUPFAM" id="SSF57567">
    <property type="entry name" value="Serine protease inhibitors"/>
    <property type="match status" value="2"/>
</dbReference>
<dbReference type="Gene3D" id="2.10.25.10">
    <property type="entry name" value="Laminin"/>
    <property type="match status" value="2"/>
</dbReference>
<evidence type="ECO:0000313" key="6">
    <source>
        <dbReference type="Proteomes" id="UP001154114"/>
    </source>
</evidence>
<dbReference type="GO" id="GO:0030414">
    <property type="term" value="F:peptidase inhibitor activity"/>
    <property type="evidence" value="ECO:0007669"/>
    <property type="project" value="UniProtKB-KW"/>
</dbReference>
<keyword evidence="6" id="KW-1185">Reference proteome</keyword>
<dbReference type="InterPro" id="IPR036084">
    <property type="entry name" value="Ser_inhib-like_sf"/>
</dbReference>
<dbReference type="EMBL" id="LR824011">
    <property type="protein sequence ID" value="CAH0627378.1"/>
    <property type="molecule type" value="Genomic_DNA"/>
</dbReference>
<dbReference type="Proteomes" id="UP001154114">
    <property type="component" value="Chromosome 8"/>
</dbReference>
<dbReference type="InterPro" id="IPR002919">
    <property type="entry name" value="TIL_dom"/>
</dbReference>
<organism evidence="5 6">
    <name type="scientific">Chrysodeixis includens</name>
    <name type="common">Soybean looper</name>
    <name type="synonym">Pseudoplusia includens</name>
    <dbReference type="NCBI Taxonomy" id="689277"/>
    <lineage>
        <taxon>Eukaryota</taxon>
        <taxon>Metazoa</taxon>
        <taxon>Ecdysozoa</taxon>
        <taxon>Arthropoda</taxon>
        <taxon>Hexapoda</taxon>
        <taxon>Insecta</taxon>
        <taxon>Pterygota</taxon>
        <taxon>Neoptera</taxon>
        <taxon>Endopterygota</taxon>
        <taxon>Lepidoptera</taxon>
        <taxon>Glossata</taxon>
        <taxon>Ditrysia</taxon>
        <taxon>Noctuoidea</taxon>
        <taxon>Noctuidae</taxon>
        <taxon>Plusiinae</taxon>
        <taxon>Chrysodeixis</taxon>
    </lineage>
</organism>
<dbReference type="CDD" id="cd19941">
    <property type="entry name" value="TIL"/>
    <property type="match status" value="1"/>
</dbReference>
<sequence>MLRLFIVLVSCYAAMCREVDKFDPESAACRPDEEFSLLHPCPGEETCITRDDRLSCLAIPQPYVPHCVCKKGLYRAEDGSCYNDEQCDKWKCPGDHEHFECASECDNVCATLDIQNKTNCPIRRFKYFNICSPKCYCDDGYARDDDGNCIPIEDCGLTTTIENICAPTTESNNDNLVLNDTDK</sequence>
<reference evidence="5" key="1">
    <citation type="submission" date="2021-12" db="EMBL/GenBank/DDBJ databases">
        <authorList>
            <person name="King R."/>
        </authorList>
    </citation>
    <scope>NUCLEOTIDE SEQUENCE</scope>
</reference>
<dbReference type="FunFam" id="2.10.25.10:FF:000674">
    <property type="entry name" value="Mucin-2"/>
    <property type="match status" value="1"/>
</dbReference>
<feature type="chain" id="PRO_5040328166" description="TIL domain-containing protein" evidence="3">
    <location>
        <begin position="17"/>
        <end position="183"/>
    </location>
</feature>
<feature type="signal peptide" evidence="3">
    <location>
        <begin position="1"/>
        <end position="16"/>
    </location>
</feature>
<name>A0A9P0FWR7_CHRIL</name>
<dbReference type="PANTHER" id="PTHR23259:SF82">
    <property type="entry name" value="SERINE PROTEASE INHIBITOR 1 PROTEIN"/>
    <property type="match status" value="1"/>
</dbReference>
<gene>
    <name evidence="5" type="ORF">CINC_LOCUS12749</name>
</gene>
<evidence type="ECO:0000256" key="3">
    <source>
        <dbReference type="SAM" id="SignalP"/>
    </source>
</evidence>
<dbReference type="AlphaFoldDB" id="A0A9P0FWR7"/>
<evidence type="ECO:0000256" key="2">
    <source>
        <dbReference type="ARBA" id="ARBA00023157"/>
    </source>
</evidence>
<dbReference type="Pfam" id="PF01826">
    <property type="entry name" value="TIL"/>
    <property type="match status" value="1"/>
</dbReference>
<proteinExistence type="predicted"/>
<evidence type="ECO:0000313" key="5">
    <source>
        <dbReference type="EMBL" id="CAH0627378.1"/>
    </source>
</evidence>
<evidence type="ECO:0000259" key="4">
    <source>
        <dbReference type="Pfam" id="PF01826"/>
    </source>
</evidence>
<evidence type="ECO:0000256" key="1">
    <source>
        <dbReference type="ARBA" id="ARBA00022690"/>
    </source>
</evidence>
<dbReference type="InterPro" id="IPR051368">
    <property type="entry name" value="SerProtInhib-TIL_Domain"/>
</dbReference>
<dbReference type="PANTHER" id="PTHR23259">
    <property type="entry name" value="RIDDLE"/>
    <property type="match status" value="1"/>
</dbReference>
<accession>A0A9P0FWR7</accession>
<keyword evidence="2" id="KW-1015">Disulfide bond</keyword>